<dbReference type="Gene3D" id="1.20.1250.20">
    <property type="entry name" value="MFS general substrate transporter like domains"/>
    <property type="match status" value="1"/>
</dbReference>
<dbReference type="InParanoid" id="A0A1Y2BBC5"/>
<dbReference type="InterPro" id="IPR045263">
    <property type="entry name" value="GLUT"/>
</dbReference>
<dbReference type="GO" id="GO:0016020">
    <property type="term" value="C:membrane"/>
    <property type="evidence" value="ECO:0007669"/>
    <property type="project" value="UniProtKB-SubCell"/>
</dbReference>
<evidence type="ECO:0000256" key="1">
    <source>
        <dbReference type="ARBA" id="ARBA00004141"/>
    </source>
</evidence>
<comment type="subcellular location">
    <subcellularLocation>
        <location evidence="1">Membrane</location>
        <topology evidence="1">Multi-pass membrane protein</topology>
    </subcellularLocation>
</comment>
<evidence type="ECO:0000256" key="3">
    <source>
        <dbReference type="ARBA" id="ARBA00022448"/>
    </source>
</evidence>
<dbReference type="Pfam" id="PF00083">
    <property type="entry name" value="Sugar_tr"/>
    <property type="match status" value="1"/>
</dbReference>
<accession>A0A1Y2BBC5</accession>
<feature type="domain" description="Major facilitator superfamily (MFS) profile" evidence="9">
    <location>
        <begin position="9"/>
        <end position="465"/>
    </location>
</feature>
<proteinExistence type="inferred from homology"/>
<reference evidence="10 11" key="1">
    <citation type="submission" date="2016-07" db="EMBL/GenBank/DDBJ databases">
        <title>Pervasive Adenine N6-methylation of Active Genes in Fungi.</title>
        <authorList>
            <consortium name="DOE Joint Genome Institute"/>
            <person name="Mondo S.J."/>
            <person name="Dannebaum R.O."/>
            <person name="Kuo R.C."/>
            <person name="Labutti K."/>
            <person name="Haridas S."/>
            <person name="Kuo A."/>
            <person name="Salamov A."/>
            <person name="Ahrendt S.R."/>
            <person name="Lipzen A."/>
            <person name="Sullivan W."/>
            <person name="Andreopoulos W.B."/>
            <person name="Clum A."/>
            <person name="Lindquist E."/>
            <person name="Daum C."/>
            <person name="Ramamoorthy G.K."/>
            <person name="Gryganskyi A."/>
            <person name="Culley D."/>
            <person name="Magnuson J.K."/>
            <person name="James T.Y."/>
            <person name="O'Malley M.A."/>
            <person name="Stajich J.E."/>
            <person name="Spatafora J.W."/>
            <person name="Visel A."/>
            <person name="Grigoriev I.V."/>
        </authorList>
    </citation>
    <scope>NUCLEOTIDE SEQUENCE [LARGE SCALE GENOMIC DNA]</scope>
    <source>
        <strain evidence="10 11">68-887.2</strain>
    </source>
</reference>
<keyword evidence="5 8" id="KW-1133">Transmembrane helix</keyword>
<evidence type="ECO:0000313" key="10">
    <source>
        <dbReference type="EMBL" id="ORY31395.1"/>
    </source>
</evidence>
<evidence type="ECO:0000259" key="9">
    <source>
        <dbReference type="PROSITE" id="PS50850"/>
    </source>
</evidence>
<comment type="caution">
    <text evidence="10">The sequence shown here is derived from an EMBL/GenBank/DDBJ whole genome shotgun (WGS) entry which is preliminary data.</text>
</comment>
<feature type="transmembrane region" description="Helical" evidence="8">
    <location>
        <begin position="272"/>
        <end position="293"/>
    </location>
</feature>
<feature type="transmembrane region" description="Helical" evidence="8">
    <location>
        <begin position="305"/>
        <end position="327"/>
    </location>
</feature>
<sequence>MSQQSAFYSIVWACLSSWYYGFHLSELNFPAASLTCLSPAIPPPSRLPLCLGLDTTLYGVVTAAFTVGGLVGSLGSSWVVQREGVRGGIALTGWLNVLGVVCMALAPYWVVLALGRFIAGLSAGVAVCLVPPFLSLIARTSPTLSNRSGQVGTLHQMGIVIGLFSAQAAGLILTGKTGDIPGSWRNVVAISGVISLLQIVAGRFIDGLEHEEKDADVESIAEISGRVESGLAVAPVDDSEASPLLGPVDPSNSSQLPLRELLSNTSLRTPTLLCAAILTLQQLSGVNAVMFYSTPVLRPLMPASAATIGLQITAVNALMTVVAIFLVDRMERRSLLLVSVTGMTLTSALLAWGLDNGHNLLSASVIVLFIVFFAVGLGPIPFLLVSELVPQPAIPALASLSLSLAWISNFFIALLFLPLRDALSEPVDPHDPIGDRKGEGRVFYVFTAVCVVLGLLISRGLRGSREQ</sequence>
<evidence type="ECO:0000256" key="2">
    <source>
        <dbReference type="ARBA" id="ARBA00010992"/>
    </source>
</evidence>
<dbReference type="PANTHER" id="PTHR23503">
    <property type="entry name" value="SOLUTE CARRIER FAMILY 2"/>
    <property type="match status" value="1"/>
</dbReference>
<organism evidence="10 11">
    <name type="scientific">Naematelia encephala</name>
    <dbReference type="NCBI Taxonomy" id="71784"/>
    <lineage>
        <taxon>Eukaryota</taxon>
        <taxon>Fungi</taxon>
        <taxon>Dikarya</taxon>
        <taxon>Basidiomycota</taxon>
        <taxon>Agaricomycotina</taxon>
        <taxon>Tremellomycetes</taxon>
        <taxon>Tremellales</taxon>
        <taxon>Naemateliaceae</taxon>
        <taxon>Naematelia</taxon>
    </lineage>
</organism>
<keyword evidence="11" id="KW-1185">Reference proteome</keyword>
<feature type="transmembrane region" description="Helical" evidence="8">
    <location>
        <begin position="5"/>
        <end position="22"/>
    </location>
</feature>
<dbReference type="InterPro" id="IPR005828">
    <property type="entry name" value="MFS_sugar_transport-like"/>
</dbReference>
<evidence type="ECO:0000313" key="11">
    <source>
        <dbReference type="Proteomes" id="UP000193986"/>
    </source>
</evidence>
<dbReference type="OrthoDB" id="4540492at2759"/>
<dbReference type="InterPro" id="IPR020846">
    <property type="entry name" value="MFS_dom"/>
</dbReference>
<dbReference type="PANTHER" id="PTHR23503:SF8">
    <property type="entry name" value="FACILITATED GLUCOSE TRANSPORTER PROTEIN 1"/>
    <property type="match status" value="1"/>
</dbReference>
<feature type="transmembrane region" description="Helical" evidence="8">
    <location>
        <begin position="157"/>
        <end position="175"/>
    </location>
</feature>
<keyword evidence="6 8" id="KW-0472">Membrane</keyword>
<comment type="catalytic activity">
    <reaction evidence="7">
        <text>myo-inositol(out) + H(+)(out) = myo-inositol(in) + H(+)(in)</text>
        <dbReference type="Rhea" id="RHEA:60364"/>
        <dbReference type="ChEBI" id="CHEBI:15378"/>
        <dbReference type="ChEBI" id="CHEBI:17268"/>
    </reaction>
</comment>
<dbReference type="PROSITE" id="PS50850">
    <property type="entry name" value="MFS"/>
    <property type="match status" value="1"/>
</dbReference>
<feature type="transmembrane region" description="Helical" evidence="8">
    <location>
        <begin position="91"/>
        <end position="111"/>
    </location>
</feature>
<evidence type="ECO:0000256" key="7">
    <source>
        <dbReference type="ARBA" id="ARBA00049119"/>
    </source>
</evidence>
<comment type="similarity">
    <text evidence="2">Belongs to the major facilitator superfamily. Sugar transporter (TC 2.A.1.1) family.</text>
</comment>
<dbReference type="PRINTS" id="PR00171">
    <property type="entry name" value="SUGRTRNSPORT"/>
</dbReference>
<protein>
    <submittedName>
        <fullName evidence="10">General substrate transporter</fullName>
    </submittedName>
</protein>
<feature type="transmembrane region" description="Helical" evidence="8">
    <location>
        <begin position="57"/>
        <end position="79"/>
    </location>
</feature>
<feature type="transmembrane region" description="Helical" evidence="8">
    <location>
        <begin position="117"/>
        <end position="137"/>
    </location>
</feature>
<feature type="transmembrane region" description="Helical" evidence="8">
    <location>
        <begin position="187"/>
        <end position="205"/>
    </location>
</feature>
<dbReference type="AlphaFoldDB" id="A0A1Y2BBC5"/>
<dbReference type="Proteomes" id="UP000193986">
    <property type="component" value="Unassembled WGS sequence"/>
</dbReference>
<feature type="transmembrane region" description="Helical" evidence="8">
    <location>
        <begin position="397"/>
        <end position="419"/>
    </location>
</feature>
<feature type="transmembrane region" description="Helical" evidence="8">
    <location>
        <begin position="442"/>
        <end position="461"/>
    </location>
</feature>
<evidence type="ECO:0000256" key="6">
    <source>
        <dbReference type="ARBA" id="ARBA00023136"/>
    </source>
</evidence>
<dbReference type="STRING" id="71784.A0A1Y2BBC5"/>
<feature type="transmembrane region" description="Helical" evidence="8">
    <location>
        <begin position="334"/>
        <end position="354"/>
    </location>
</feature>
<evidence type="ECO:0000256" key="8">
    <source>
        <dbReference type="SAM" id="Phobius"/>
    </source>
</evidence>
<gene>
    <name evidence="10" type="ORF">BCR39DRAFT_526424</name>
</gene>
<dbReference type="InterPro" id="IPR036259">
    <property type="entry name" value="MFS_trans_sf"/>
</dbReference>
<evidence type="ECO:0000256" key="4">
    <source>
        <dbReference type="ARBA" id="ARBA00022692"/>
    </source>
</evidence>
<dbReference type="EMBL" id="MCFC01000015">
    <property type="protein sequence ID" value="ORY31395.1"/>
    <property type="molecule type" value="Genomic_DNA"/>
</dbReference>
<name>A0A1Y2BBC5_9TREE</name>
<dbReference type="InterPro" id="IPR003663">
    <property type="entry name" value="Sugar/inositol_transpt"/>
</dbReference>
<keyword evidence="3" id="KW-0813">Transport</keyword>
<evidence type="ECO:0000256" key="5">
    <source>
        <dbReference type="ARBA" id="ARBA00022989"/>
    </source>
</evidence>
<dbReference type="SUPFAM" id="SSF103473">
    <property type="entry name" value="MFS general substrate transporter"/>
    <property type="match status" value="1"/>
</dbReference>
<feature type="transmembrane region" description="Helical" evidence="8">
    <location>
        <begin position="360"/>
        <end position="385"/>
    </location>
</feature>
<keyword evidence="4 8" id="KW-0812">Transmembrane</keyword>
<dbReference type="GO" id="GO:0015149">
    <property type="term" value="F:hexose transmembrane transporter activity"/>
    <property type="evidence" value="ECO:0007669"/>
    <property type="project" value="TreeGrafter"/>
</dbReference>